<dbReference type="AlphaFoldDB" id="A0A380BIN5"/>
<proteinExistence type="predicted"/>
<evidence type="ECO:0000313" key="2">
    <source>
        <dbReference type="EMBL" id="SUJ01281.1"/>
    </source>
</evidence>
<sequence>MIEKILYYFEQQSFGVCAYLGEKFSISIAKLRLFFIYATIIGAGFPILFYLFAGVLLDFRAYVKKMRKHLWDS</sequence>
<protein>
    <submittedName>
        <fullName evidence="2">Phage shock protein C</fullName>
    </submittedName>
</protein>
<dbReference type="InterPro" id="IPR007168">
    <property type="entry name" value="Phageshock_PspC_N"/>
</dbReference>
<accession>A0A380BIN5</accession>
<name>A0A380BIN5_SPHSI</name>
<reference evidence="2 3" key="1">
    <citation type="submission" date="2018-06" db="EMBL/GenBank/DDBJ databases">
        <authorList>
            <consortium name="Pathogen Informatics"/>
            <person name="Doyle S."/>
        </authorList>
    </citation>
    <scope>NUCLEOTIDE SEQUENCE [LARGE SCALE GENOMIC DNA]</scope>
    <source>
        <strain evidence="2 3">NCTC11388</strain>
    </source>
</reference>
<feature type="domain" description="Phage shock protein PspC N-terminal" evidence="1">
    <location>
        <begin position="14"/>
        <end position="57"/>
    </location>
</feature>
<dbReference type="Proteomes" id="UP000254893">
    <property type="component" value="Unassembled WGS sequence"/>
</dbReference>
<gene>
    <name evidence="2" type="ORF">NCTC11388_00744</name>
</gene>
<dbReference type="EMBL" id="UGYW01000002">
    <property type="protein sequence ID" value="SUJ01281.1"/>
    <property type="molecule type" value="Genomic_DNA"/>
</dbReference>
<dbReference type="GeneID" id="95430390"/>
<dbReference type="Pfam" id="PF04024">
    <property type="entry name" value="PspC"/>
    <property type="match status" value="1"/>
</dbReference>
<evidence type="ECO:0000313" key="3">
    <source>
        <dbReference type="Proteomes" id="UP000254893"/>
    </source>
</evidence>
<evidence type="ECO:0000259" key="1">
    <source>
        <dbReference type="Pfam" id="PF04024"/>
    </source>
</evidence>
<organism evidence="2 3">
    <name type="scientific">Sphingobacterium spiritivorum</name>
    <name type="common">Flavobacterium spiritivorum</name>
    <dbReference type="NCBI Taxonomy" id="258"/>
    <lineage>
        <taxon>Bacteria</taxon>
        <taxon>Pseudomonadati</taxon>
        <taxon>Bacteroidota</taxon>
        <taxon>Sphingobacteriia</taxon>
        <taxon>Sphingobacteriales</taxon>
        <taxon>Sphingobacteriaceae</taxon>
        <taxon>Sphingobacterium</taxon>
    </lineage>
</organism>
<dbReference type="RefSeq" id="WP_003001842.1">
    <property type="nucleotide sequence ID" value="NZ_CP068082.1"/>
</dbReference>